<feature type="region of interest" description="Disordered" evidence="3">
    <location>
        <begin position="242"/>
        <end position="288"/>
    </location>
</feature>
<evidence type="ECO:0000256" key="1">
    <source>
        <dbReference type="ARBA" id="ARBA00023242"/>
    </source>
</evidence>
<evidence type="ECO:0000313" key="5">
    <source>
        <dbReference type="EMBL" id="KAF9615310.1"/>
    </source>
</evidence>
<keyword evidence="1" id="KW-0539">Nucleus</keyword>
<dbReference type="EMBL" id="JADFTS010000003">
    <property type="protein sequence ID" value="KAF9615310.1"/>
    <property type="molecule type" value="Genomic_DNA"/>
</dbReference>
<evidence type="ECO:0000256" key="3">
    <source>
        <dbReference type="SAM" id="MobiDB-lite"/>
    </source>
</evidence>
<dbReference type="PROSITE" id="PS51667">
    <property type="entry name" value="WRC"/>
    <property type="match status" value="1"/>
</dbReference>
<gene>
    <name evidence="5" type="ORF">IFM89_022726</name>
</gene>
<name>A0A835M1C3_9MAGN</name>
<proteinExistence type="predicted"/>
<feature type="compositionally biased region" description="Polar residues" evidence="3">
    <location>
        <begin position="245"/>
        <end position="256"/>
    </location>
</feature>
<comment type="caution">
    <text evidence="5">The sequence shown here is derived from an EMBL/GenBank/DDBJ whole genome shotgun (WGS) entry which is preliminary data.</text>
</comment>
<dbReference type="Pfam" id="PF08879">
    <property type="entry name" value="WRC"/>
    <property type="match status" value="1"/>
</dbReference>
<comment type="caution">
    <text evidence="2">Lacks conserved residue(s) required for the propagation of feature annotation.</text>
</comment>
<feature type="region of interest" description="Disordered" evidence="3">
    <location>
        <begin position="96"/>
        <end position="131"/>
    </location>
</feature>
<feature type="compositionally biased region" description="Acidic residues" evidence="3">
    <location>
        <begin position="97"/>
        <end position="108"/>
    </location>
</feature>
<protein>
    <recommendedName>
        <fullName evidence="4">WRC domain-containing protein</fullName>
    </recommendedName>
</protein>
<evidence type="ECO:0000259" key="4">
    <source>
        <dbReference type="PROSITE" id="PS51667"/>
    </source>
</evidence>
<feature type="compositionally biased region" description="Acidic residues" evidence="3">
    <location>
        <begin position="266"/>
        <end position="283"/>
    </location>
</feature>
<evidence type="ECO:0000256" key="2">
    <source>
        <dbReference type="PROSITE-ProRule" id="PRU01002"/>
    </source>
</evidence>
<dbReference type="PANTHER" id="PTHR34680">
    <property type="entry name" value="EXPRESSED PROTEIN"/>
    <property type="match status" value="1"/>
</dbReference>
<dbReference type="InterPro" id="IPR014977">
    <property type="entry name" value="WRC_dom"/>
</dbReference>
<organism evidence="5 6">
    <name type="scientific">Coptis chinensis</name>
    <dbReference type="NCBI Taxonomy" id="261450"/>
    <lineage>
        <taxon>Eukaryota</taxon>
        <taxon>Viridiplantae</taxon>
        <taxon>Streptophyta</taxon>
        <taxon>Embryophyta</taxon>
        <taxon>Tracheophyta</taxon>
        <taxon>Spermatophyta</taxon>
        <taxon>Magnoliopsida</taxon>
        <taxon>Ranunculales</taxon>
        <taxon>Ranunculaceae</taxon>
        <taxon>Coptidoideae</taxon>
        <taxon>Coptis</taxon>
    </lineage>
</organism>
<sequence>MRIRKHARISSLSPPCSLIPCSSSSSSAPATHVCELSRSPWDVIAFTSKSPWDEYQVKLEDKYMNYIGEEDSVYVFKSAQHCWGDEVVLKRVKREEQDDDLEEEEEEEEKKKCSGLVDYDSEEEEQEEEKRIGVCNKTDGKGWYCKKEAKEGNPLCEHHLIQLKSYNYSDYTHSRGKSSQVKPPVGATTTATIAANKRRNRGRVSSASPSEFYYYSGFGPSWSKKRSKKGNEIKVKDVEMEAVDSDTNAEASSSSMVHVANYHDYDSDDDDQFEEDVCDDSDDDTVRKKRVRKPIKERSLNSLF</sequence>
<dbReference type="Proteomes" id="UP000631114">
    <property type="component" value="Unassembled WGS sequence"/>
</dbReference>
<accession>A0A835M1C3</accession>
<reference evidence="5 6" key="1">
    <citation type="submission" date="2020-10" db="EMBL/GenBank/DDBJ databases">
        <title>The Coptis chinensis genome and diversification of protoberbering-type alkaloids.</title>
        <authorList>
            <person name="Wang B."/>
            <person name="Shu S."/>
            <person name="Song C."/>
            <person name="Liu Y."/>
        </authorList>
    </citation>
    <scope>NUCLEOTIDE SEQUENCE [LARGE SCALE GENOMIC DNA]</scope>
    <source>
        <strain evidence="5">HL-2020</strain>
        <tissue evidence="5">Leaf</tissue>
    </source>
</reference>
<dbReference type="PANTHER" id="PTHR34680:SF3">
    <property type="entry name" value="EXPRESSED PROTEIN"/>
    <property type="match status" value="1"/>
</dbReference>
<dbReference type="AlphaFoldDB" id="A0A835M1C3"/>
<feature type="domain" description="WRC" evidence="4">
    <location>
        <begin position="129"/>
        <end position="174"/>
    </location>
</feature>
<dbReference type="OrthoDB" id="1927437at2759"/>
<evidence type="ECO:0000313" key="6">
    <source>
        <dbReference type="Proteomes" id="UP000631114"/>
    </source>
</evidence>
<keyword evidence="6" id="KW-1185">Reference proteome</keyword>